<protein>
    <submittedName>
        <fullName evidence="4">Uncharacterized protein</fullName>
    </submittedName>
</protein>
<sequence length="242" mass="28022">MESRWASLVVWAAIYALLFLTSFNIYYCLRLIPSENLCASHGKPWTPVTKGLEFTWQMFPALRFTTPSEFFGEPIEEADASWHEFLPESPIAIPKTRLHDLDIETNRDFVHLPRDKKSVLALPEVFVQLGCINLLRQNLNRRLKDNSTYTKNPAFQGSEEDILHRADLCIERLRDAFMCWGDVSSVLQTLTVETANETSRSEIDFGTNHKCRDFDAIAAWTTEHAVKAVRMRDMWWGGRIFY</sequence>
<dbReference type="PANTHER" id="PTHR33365:SF4">
    <property type="entry name" value="CYCLOCHLOROTINE BIOSYNTHESIS PROTEIN O"/>
    <property type="match status" value="1"/>
</dbReference>
<comment type="pathway">
    <text evidence="1">Mycotoxin biosynthesis.</text>
</comment>
<keyword evidence="3" id="KW-0812">Transmembrane</keyword>
<comment type="similarity">
    <text evidence="2">Belongs to the ustYa family.</text>
</comment>
<dbReference type="GO" id="GO:0043386">
    <property type="term" value="P:mycotoxin biosynthetic process"/>
    <property type="evidence" value="ECO:0007669"/>
    <property type="project" value="InterPro"/>
</dbReference>
<dbReference type="AlphaFoldDB" id="A0A9P8ZVW9"/>
<dbReference type="EMBL" id="JAGPXC010000005">
    <property type="protein sequence ID" value="KAH6653025.1"/>
    <property type="molecule type" value="Genomic_DNA"/>
</dbReference>
<gene>
    <name evidence="4" type="ORF">BKA67DRAFT_647015</name>
</gene>
<keyword evidence="3" id="KW-0472">Membrane</keyword>
<evidence type="ECO:0000256" key="3">
    <source>
        <dbReference type="SAM" id="Phobius"/>
    </source>
</evidence>
<comment type="caution">
    <text evidence="4">The sequence shown here is derived from an EMBL/GenBank/DDBJ whole genome shotgun (WGS) entry which is preliminary data.</text>
</comment>
<evidence type="ECO:0000313" key="5">
    <source>
        <dbReference type="Proteomes" id="UP000758603"/>
    </source>
</evidence>
<dbReference type="Proteomes" id="UP000758603">
    <property type="component" value="Unassembled WGS sequence"/>
</dbReference>
<dbReference type="Pfam" id="PF11807">
    <property type="entry name" value="UstYa"/>
    <property type="match status" value="1"/>
</dbReference>
<name>A0A9P8ZVW9_9PEZI</name>
<reference evidence="4" key="1">
    <citation type="journal article" date="2021" name="Nat. Commun.">
        <title>Genetic determinants of endophytism in the Arabidopsis root mycobiome.</title>
        <authorList>
            <person name="Mesny F."/>
            <person name="Miyauchi S."/>
            <person name="Thiergart T."/>
            <person name="Pickel B."/>
            <person name="Atanasova L."/>
            <person name="Karlsson M."/>
            <person name="Huettel B."/>
            <person name="Barry K.W."/>
            <person name="Haridas S."/>
            <person name="Chen C."/>
            <person name="Bauer D."/>
            <person name="Andreopoulos W."/>
            <person name="Pangilinan J."/>
            <person name="LaButti K."/>
            <person name="Riley R."/>
            <person name="Lipzen A."/>
            <person name="Clum A."/>
            <person name="Drula E."/>
            <person name="Henrissat B."/>
            <person name="Kohler A."/>
            <person name="Grigoriev I.V."/>
            <person name="Martin F.M."/>
            <person name="Hacquard S."/>
        </authorList>
    </citation>
    <scope>NUCLEOTIDE SEQUENCE</scope>
    <source>
        <strain evidence="4">MPI-SDFR-AT-0073</strain>
    </source>
</reference>
<dbReference type="OrthoDB" id="3687641at2759"/>
<dbReference type="RefSeq" id="XP_045957302.1">
    <property type="nucleotide sequence ID" value="XM_046105935.1"/>
</dbReference>
<feature type="transmembrane region" description="Helical" evidence="3">
    <location>
        <begin position="6"/>
        <end position="27"/>
    </location>
</feature>
<keyword evidence="5" id="KW-1185">Reference proteome</keyword>
<dbReference type="PANTHER" id="PTHR33365">
    <property type="entry name" value="YALI0B05434P"/>
    <property type="match status" value="1"/>
</dbReference>
<organism evidence="4 5">
    <name type="scientific">Truncatella angustata</name>
    <dbReference type="NCBI Taxonomy" id="152316"/>
    <lineage>
        <taxon>Eukaryota</taxon>
        <taxon>Fungi</taxon>
        <taxon>Dikarya</taxon>
        <taxon>Ascomycota</taxon>
        <taxon>Pezizomycotina</taxon>
        <taxon>Sordariomycetes</taxon>
        <taxon>Xylariomycetidae</taxon>
        <taxon>Amphisphaeriales</taxon>
        <taxon>Sporocadaceae</taxon>
        <taxon>Truncatella</taxon>
    </lineage>
</organism>
<evidence type="ECO:0000256" key="1">
    <source>
        <dbReference type="ARBA" id="ARBA00004685"/>
    </source>
</evidence>
<dbReference type="InterPro" id="IPR021765">
    <property type="entry name" value="UstYa-like"/>
</dbReference>
<evidence type="ECO:0000256" key="2">
    <source>
        <dbReference type="ARBA" id="ARBA00035112"/>
    </source>
</evidence>
<dbReference type="GeneID" id="70134826"/>
<keyword evidence="3" id="KW-1133">Transmembrane helix</keyword>
<evidence type="ECO:0000313" key="4">
    <source>
        <dbReference type="EMBL" id="KAH6653025.1"/>
    </source>
</evidence>
<proteinExistence type="inferred from homology"/>
<accession>A0A9P8ZVW9</accession>